<name>A0A4U6TMQ6_SETVI</name>
<evidence type="ECO:0000313" key="3">
    <source>
        <dbReference type="Proteomes" id="UP000298652"/>
    </source>
</evidence>
<protein>
    <submittedName>
        <fullName evidence="2">Uncharacterized protein</fullName>
    </submittedName>
</protein>
<proteinExistence type="predicted"/>
<evidence type="ECO:0000313" key="2">
    <source>
        <dbReference type="EMBL" id="TKW03890.1"/>
    </source>
</evidence>
<accession>A0A4U6TMQ6</accession>
<feature type="region of interest" description="Disordered" evidence="1">
    <location>
        <begin position="52"/>
        <end position="91"/>
    </location>
</feature>
<gene>
    <name evidence="2" type="ORF">SEVIR_7G072500v2</name>
</gene>
<sequence>MGCRAGALTDGCERQVATLALIEVPAWLSLYGVPDTKLVLLPRRANATERWDVHKFKQGSGSPASSPLPTSSAGQYSLDSKNSSPSCTACQRDRSDAQRLGHVMCVRRHLNLDELPWMTKTTTKA</sequence>
<evidence type="ECO:0000256" key="1">
    <source>
        <dbReference type="SAM" id="MobiDB-lite"/>
    </source>
</evidence>
<feature type="compositionally biased region" description="Low complexity" evidence="1">
    <location>
        <begin position="59"/>
        <end position="74"/>
    </location>
</feature>
<keyword evidence="3" id="KW-1185">Reference proteome</keyword>
<dbReference type="AlphaFoldDB" id="A0A4U6TMQ6"/>
<organism evidence="2 3">
    <name type="scientific">Setaria viridis</name>
    <name type="common">Green bristlegrass</name>
    <name type="synonym">Setaria italica subsp. viridis</name>
    <dbReference type="NCBI Taxonomy" id="4556"/>
    <lineage>
        <taxon>Eukaryota</taxon>
        <taxon>Viridiplantae</taxon>
        <taxon>Streptophyta</taxon>
        <taxon>Embryophyta</taxon>
        <taxon>Tracheophyta</taxon>
        <taxon>Spermatophyta</taxon>
        <taxon>Magnoliopsida</taxon>
        <taxon>Liliopsida</taxon>
        <taxon>Poales</taxon>
        <taxon>Poaceae</taxon>
        <taxon>PACMAD clade</taxon>
        <taxon>Panicoideae</taxon>
        <taxon>Panicodae</taxon>
        <taxon>Paniceae</taxon>
        <taxon>Cenchrinae</taxon>
        <taxon>Setaria</taxon>
    </lineage>
</organism>
<dbReference type="Proteomes" id="UP000298652">
    <property type="component" value="Chromosome 7"/>
</dbReference>
<dbReference type="EMBL" id="CM016558">
    <property type="protein sequence ID" value="TKW03890.1"/>
    <property type="molecule type" value="Genomic_DNA"/>
</dbReference>
<feature type="compositionally biased region" description="Polar residues" evidence="1">
    <location>
        <begin position="75"/>
        <end position="89"/>
    </location>
</feature>
<dbReference type="Gramene" id="TKW03890">
    <property type="protein sequence ID" value="TKW03890"/>
    <property type="gene ID" value="SEVIR_7G072500v2"/>
</dbReference>
<reference evidence="2" key="1">
    <citation type="submission" date="2019-03" db="EMBL/GenBank/DDBJ databases">
        <title>WGS assembly of Setaria viridis.</title>
        <authorList>
            <person name="Huang P."/>
            <person name="Jenkins J."/>
            <person name="Grimwood J."/>
            <person name="Barry K."/>
            <person name="Healey A."/>
            <person name="Mamidi S."/>
            <person name="Sreedasyam A."/>
            <person name="Shu S."/>
            <person name="Feldman M."/>
            <person name="Wu J."/>
            <person name="Yu Y."/>
            <person name="Chen C."/>
            <person name="Johnson J."/>
            <person name="Rokhsar D."/>
            <person name="Baxter I."/>
            <person name="Schmutz J."/>
            <person name="Brutnell T."/>
            <person name="Kellogg E."/>
        </authorList>
    </citation>
    <scope>NUCLEOTIDE SEQUENCE [LARGE SCALE GENOMIC DNA]</scope>
</reference>